<evidence type="ECO:0000313" key="1">
    <source>
        <dbReference type="EMBL" id="QJA66763.1"/>
    </source>
</evidence>
<organism evidence="1">
    <name type="scientific">viral metagenome</name>
    <dbReference type="NCBI Taxonomy" id="1070528"/>
    <lineage>
        <taxon>unclassified sequences</taxon>
        <taxon>metagenomes</taxon>
        <taxon>organismal metagenomes</taxon>
    </lineage>
</organism>
<dbReference type="EMBL" id="MT141763">
    <property type="protein sequence ID" value="QJA70087.1"/>
    <property type="molecule type" value="Genomic_DNA"/>
</dbReference>
<accession>A0A6M3JAD3</accession>
<gene>
    <name evidence="2" type="ORF">MM415A04006_0006</name>
    <name evidence="1" type="ORF">MM415B00334_0016</name>
</gene>
<name>A0A6M3JAD3_9ZZZZ</name>
<dbReference type="AlphaFoldDB" id="A0A6M3JAD3"/>
<protein>
    <submittedName>
        <fullName evidence="1">Uncharacterized protein</fullName>
    </submittedName>
</protein>
<evidence type="ECO:0000313" key="2">
    <source>
        <dbReference type="EMBL" id="QJA70087.1"/>
    </source>
</evidence>
<sequence>MTHTNAQHTPGAVRAVGGIRALLRGWWGEPREHIEDLMAAIIDRETAAPELLAACHAIADLANGQGRMNMVHVAGIARAAIARAEEGDKS</sequence>
<dbReference type="EMBL" id="MT141560">
    <property type="protein sequence ID" value="QJA66763.1"/>
    <property type="molecule type" value="Genomic_DNA"/>
</dbReference>
<proteinExistence type="predicted"/>
<reference evidence="1" key="1">
    <citation type="submission" date="2020-03" db="EMBL/GenBank/DDBJ databases">
        <title>The deep terrestrial virosphere.</title>
        <authorList>
            <person name="Holmfeldt K."/>
            <person name="Nilsson E."/>
            <person name="Simone D."/>
            <person name="Lopez-Fernandez M."/>
            <person name="Wu X."/>
            <person name="de Brujin I."/>
            <person name="Lundin D."/>
            <person name="Andersson A."/>
            <person name="Bertilsson S."/>
            <person name="Dopson M."/>
        </authorList>
    </citation>
    <scope>NUCLEOTIDE SEQUENCE</scope>
    <source>
        <strain evidence="2">MM415A04006</strain>
        <strain evidence="1">MM415B00334</strain>
    </source>
</reference>